<feature type="compositionally biased region" description="Basic and acidic residues" evidence="1">
    <location>
        <begin position="1"/>
        <end position="11"/>
    </location>
</feature>
<name>A0A7R8WXX0_9CRUS</name>
<accession>A0A7R8WXX0</accession>
<reference evidence="2" key="1">
    <citation type="submission" date="2020-11" db="EMBL/GenBank/DDBJ databases">
        <authorList>
            <person name="Tran Van P."/>
        </authorList>
    </citation>
    <scope>NUCLEOTIDE SEQUENCE</scope>
</reference>
<evidence type="ECO:0000313" key="2">
    <source>
        <dbReference type="EMBL" id="CAD7236962.1"/>
    </source>
</evidence>
<proteinExistence type="predicted"/>
<evidence type="ECO:0000256" key="1">
    <source>
        <dbReference type="SAM" id="MobiDB-lite"/>
    </source>
</evidence>
<protein>
    <submittedName>
        <fullName evidence="2">Uncharacterized protein</fullName>
    </submittedName>
</protein>
<dbReference type="EMBL" id="OB683482">
    <property type="protein sequence ID" value="CAD7236962.1"/>
    <property type="molecule type" value="Genomic_DNA"/>
</dbReference>
<organism evidence="2">
    <name type="scientific">Cyprideis torosa</name>
    <dbReference type="NCBI Taxonomy" id="163714"/>
    <lineage>
        <taxon>Eukaryota</taxon>
        <taxon>Metazoa</taxon>
        <taxon>Ecdysozoa</taxon>
        <taxon>Arthropoda</taxon>
        <taxon>Crustacea</taxon>
        <taxon>Oligostraca</taxon>
        <taxon>Ostracoda</taxon>
        <taxon>Podocopa</taxon>
        <taxon>Podocopida</taxon>
        <taxon>Cytherocopina</taxon>
        <taxon>Cytheroidea</taxon>
        <taxon>Cytherideidae</taxon>
        <taxon>Cyprideis</taxon>
    </lineage>
</organism>
<dbReference type="AlphaFoldDB" id="A0A7R8WXX0"/>
<feature type="region of interest" description="Disordered" evidence="1">
    <location>
        <begin position="1"/>
        <end position="35"/>
    </location>
</feature>
<sequence length="80" mass="9361">MRSSKRWEDKASPPPLDPQQYNGHSRIPFYTSPPPLLQSVYKRKQVPPNHRGKPQSGVENKLMKELKRLRQGNEHLDDDE</sequence>
<gene>
    <name evidence="2" type="ORF">CTOB1V02_LOCUS14777</name>
</gene>